<keyword evidence="7" id="KW-0175">Coiled coil</keyword>
<evidence type="ECO:0000313" key="18">
    <source>
        <dbReference type="EMBL" id="VDL99012.1"/>
    </source>
</evidence>
<protein>
    <submittedName>
        <fullName evidence="20">PKD_channel domain-containing protein</fullName>
    </submittedName>
</protein>
<dbReference type="GO" id="GO:0005509">
    <property type="term" value="F:calcium ion binding"/>
    <property type="evidence" value="ECO:0007669"/>
    <property type="project" value="InterPro"/>
</dbReference>
<evidence type="ECO:0000256" key="4">
    <source>
        <dbReference type="ARBA" id="ARBA00022475"/>
    </source>
</evidence>
<feature type="domain" description="Polycystin cation channel PKD1/PKD2" evidence="16">
    <location>
        <begin position="205"/>
        <end position="422"/>
    </location>
</feature>
<evidence type="ECO:0000256" key="9">
    <source>
        <dbReference type="ARBA" id="ARBA00023136"/>
    </source>
</evidence>
<dbReference type="Gene3D" id="1.10.287.70">
    <property type="match status" value="1"/>
</dbReference>
<dbReference type="Proteomes" id="UP000275846">
    <property type="component" value="Unassembled WGS sequence"/>
</dbReference>
<keyword evidence="6 15" id="KW-1133">Transmembrane helix</keyword>
<evidence type="ECO:0000256" key="11">
    <source>
        <dbReference type="ARBA" id="ARBA00023180"/>
    </source>
</evidence>
<feature type="transmembrane region" description="Helical" evidence="15">
    <location>
        <begin position="327"/>
        <end position="351"/>
    </location>
</feature>
<evidence type="ECO:0000256" key="8">
    <source>
        <dbReference type="ARBA" id="ARBA00023065"/>
    </source>
</evidence>
<comment type="subcellular location">
    <subcellularLocation>
        <location evidence="1">Cell projection</location>
        <location evidence="1">Cilium membrane</location>
        <topology evidence="1">Multi-pass membrane protein</topology>
    </subcellularLocation>
</comment>
<keyword evidence="3" id="KW-0813">Transport</keyword>
<feature type="transmembrane region" description="Helical" evidence="15">
    <location>
        <begin position="196"/>
        <end position="222"/>
    </location>
</feature>
<evidence type="ECO:0000256" key="7">
    <source>
        <dbReference type="ARBA" id="ARBA00023054"/>
    </source>
</evidence>
<keyword evidence="13" id="KW-0407">Ion channel</keyword>
<keyword evidence="12" id="KW-0966">Cell projection</keyword>
<evidence type="ECO:0000256" key="5">
    <source>
        <dbReference type="ARBA" id="ARBA00022692"/>
    </source>
</evidence>
<evidence type="ECO:0000256" key="10">
    <source>
        <dbReference type="ARBA" id="ARBA00023157"/>
    </source>
</evidence>
<reference evidence="20" key="1">
    <citation type="submission" date="2016-06" db="UniProtKB">
        <authorList>
            <consortium name="WormBaseParasite"/>
        </authorList>
    </citation>
    <scope>IDENTIFICATION</scope>
</reference>
<feature type="disulfide bond" evidence="14">
    <location>
        <begin position="44"/>
        <end position="57"/>
    </location>
</feature>
<dbReference type="PRINTS" id="PR01433">
    <property type="entry name" value="POLYCYSTIN2"/>
</dbReference>
<feature type="transmembrane region" description="Helical" evidence="15">
    <location>
        <begin position="243"/>
        <end position="266"/>
    </location>
</feature>
<keyword evidence="9 15" id="KW-0472">Membrane</keyword>
<comment type="similarity">
    <text evidence="2">Belongs to the polycystin family.</text>
</comment>
<dbReference type="PANTHER" id="PTHR10877">
    <property type="entry name" value="POLYCYSTIN FAMILY MEMBER"/>
    <property type="match status" value="1"/>
</dbReference>
<dbReference type="STRING" id="70667.A0A183T829"/>
<dbReference type="InterPro" id="IPR027359">
    <property type="entry name" value="Volt_channel_dom_sf"/>
</dbReference>
<evidence type="ECO:0000256" key="2">
    <source>
        <dbReference type="ARBA" id="ARBA00007200"/>
    </source>
</evidence>
<keyword evidence="8" id="KW-0406">Ion transport</keyword>
<evidence type="ECO:0000259" key="17">
    <source>
        <dbReference type="Pfam" id="PF20519"/>
    </source>
</evidence>
<keyword evidence="11" id="KW-0325">Glycoprotein</keyword>
<name>A0A183T829_SCHSO</name>
<dbReference type="EMBL" id="UYSU01037410">
    <property type="protein sequence ID" value="VDL99012.1"/>
    <property type="molecule type" value="Genomic_DNA"/>
</dbReference>
<dbReference type="GO" id="GO:0005262">
    <property type="term" value="F:calcium channel activity"/>
    <property type="evidence" value="ECO:0007669"/>
    <property type="project" value="TreeGrafter"/>
</dbReference>
<dbReference type="PANTHER" id="PTHR10877:SF183">
    <property type="entry name" value="AT14535P-RELATED"/>
    <property type="match status" value="1"/>
</dbReference>
<dbReference type="InterPro" id="IPR003915">
    <property type="entry name" value="PKD_2"/>
</dbReference>
<evidence type="ECO:0000256" key="6">
    <source>
        <dbReference type="ARBA" id="ARBA00022989"/>
    </source>
</evidence>
<evidence type="ECO:0000259" key="16">
    <source>
        <dbReference type="Pfam" id="PF08016"/>
    </source>
</evidence>
<evidence type="ECO:0000256" key="12">
    <source>
        <dbReference type="ARBA" id="ARBA00023273"/>
    </source>
</evidence>
<dbReference type="FunFam" id="1.10.287.70:FF:000055">
    <property type="entry name" value="Polycystic kidney disease 2-like 1"/>
    <property type="match status" value="1"/>
</dbReference>
<accession>A0A183T829</accession>
<evidence type="ECO:0000313" key="19">
    <source>
        <dbReference type="Proteomes" id="UP000275846"/>
    </source>
</evidence>
<keyword evidence="4" id="KW-1003">Cell membrane</keyword>
<dbReference type="InterPro" id="IPR013122">
    <property type="entry name" value="PKD1_2_channel"/>
</dbReference>
<dbReference type="InterPro" id="IPR051223">
    <property type="entry name" value="Polycystin"/>
</dbReference>
<dbReference type="AlphaFoldDB" id="A0A183T829"/>
<evidence type="ECO:0000256" key="3">
    <source>
        <dbReference type="ARBA" id="ARBA00022448"/>
    </source>
</evidence>
<keyword evidence="10" id="KW-1015">Disulfide bond</keyword>
<evidence type="ECO:0000256" key="13">
    <source>
        <dbReference type="ARBA" id="ARBA00023303"/>
    </source>
</evidence>
<evidence type="ECO:0000256" key="15">
    <source>
        <dbReference type="SAM" id="Phobius"/>
    </source>
</evidence>
<keyword evidence="5 15" id="KW-0812">Transmembrane</keyword>
<evidence type="ECO:0000256" key="1">
    <source>
        <dbReference type="ARBA" id="ARBA00004272"/>
    </source>
</evidence>
<keyword evidence="19" id="KW-1185">Reference proteome</keyword>
<dbReference type="GO" id="GO:0060170">
    <property type="term" value="C:ciliary membrane"/>
    <property type="evidence" value="ECO:0007669"/>
    <property type="project" value="UniProtKB-SubCell"/>
</dbReference>
<dbReference type="InterPro" id="IPR046791">
    <property type="entry name" value="Polycystin_dom"/>
</dbReference>
<dbReference type="WBParaSite" id="SSLN_0001310701-mRNA-1">
    <property type="protein sequence ID" value="SSLN_0001310701-mRNA-1"/>
    <property type="gene ID" value="SSLN_0001310701"/>
</dbReference>
<dbReference type="Pfam" id="PF08016">
    <property type="entry name" value="PKD_channel"/>
    <property type="match status" value="1"/>
</dbReference>
<feature type="transmembrane region" description="Helical" evidence="15">
    <location>
        <begin position="396"/>
        <end position="419"/>
    </location>
</feature>
<evidence type="ECO:0000256" key="14">
    <source>
        <dbReference type="PIRSR" id="PIRSR603915-2"/>
    </source>
</evidence>
<feature type="domain" description="Polycystin" evidence="17">
    <location>
        <begin position="12"/>
        <end position="196"/>
    </location>
</feature>
<dbReference type="Gene3D" id="1.20.120.350">
    <property type="entry name" value="Voltage-gated potassium channels. Chain C"/>
    <property type="match status" value="1"/>
</dbReference>
<organism evidence="20">
    <name type="scientific">Schistocephalus solidus</name>
    <name type="common">Tapeworm</name>
    <dbReference type="NCBI Taxonomy" id="70667"/>
    <lineage>
        <taxon>Eukaryota</taxon>
        <taxon>Metazoa</taxon>
        <taxon>Spiralia</taxon>
        <taxon>Lophotrochozoa</taxon>
        <taxon>Platyhelminthes</taxon>
        <taxon>Cestoda</taxon>
        <taxon>Eucestoda</taxon>
        <taxon>Diphyllobothriidea</taxon>
        <taxon>Diphyllobothriidae</taxon>
        <taxon>Schistocephalus</taxon>
    </lineage>
</organism>
<proteinExistence type="inferred from homology"/>
<gene>
    <name evidence="18" type="ORF">SSLN_LOCUS12627</name>
</gene>
<reference evidence="18 19" key="2">
    <citation type="submission" date="2018-11" db="EMBL/GenBank/DDBJ databases">
        <authorList>
            <consortium name="Pathogen Informatics"/>
        </authorList>
    </citation>
    <scope>NUCLEOTIDE SEQUENCE [LARGE SCALE GENOMIC DNA]</scope>
    <source>
        <strain evidence="18 19">NST_G2</strain>
    </source>
</reference>
<evidence type="ECO:0000313" key="20">
    <source>
        <dbReference type="WBParaSite" id="SSLN_0001310701-mRNA-1"/>
    </source>
</evidence>
<dbReference type="GO" id="GO:0050982">
    <property type="term" value="P:detection of mechanical stimulus"/>
    <property type="evidence" value="ECO:0007669"/>
    <property type="project" value="TreeGrafter"/>
</dbReference>
<dbReference type="Pfam" id="PF20519">
    <property type="entry name" value="Polycystin_dom"/>
    <property type="match status" value="1"/>
</dbReference>
<dbReference type="OrthoDB" id="444119at2759"/>
<sequence length="445" mass="50784">MLAALYVNGQETRENGDTEFHIGTDNKLVGRPRIRQVAVRSVECALPNSLKKQVRLCYPNFDAKFESTAKLEPKFGQNLTYSTRAWTWSSVEEVGSGRIDGDITSYPGSGYFIDLSTERNVTEAILEELFRGLWTTKATRAVIIDFTLYNANLNLFCIGRQNLIMFFICALIHRILFETPYTGGVISSAVFRPLRLLLGTGVTTKCVFTCEIITLAFVLYFVIEEILEIKHLGLAYFRKFWNLLDFTVVAFSLTCVILHCYGYIISFKLLGNGVTADAVYPEFVDIAYWCLQYNRMLALLVFFAMIKLFKFVSFSETMGQLTATLSYAIYDLTGFTVMFGIVFSAFVQAGYLMFGRSSFEFCTFSQTAFVLYRIILGDFDMEAIKAAHSTLGPLYFIIYIFFVFFVLLNMFLAIIGEAYSKVKDRMAKRTNDFKMMGYLRQARLF</sequence>